<protein>
    <submittedName>
        <fullName evidence="2">Uncharacterized protein</fullName>
    </submittedName>
</protein>
<keyword evidence="1" id="KW-0472">Membrane</keyword>
<sequence length="53" mass="6111">MRWLQHIMVVLFLLSFTNQASDLAGGAIWPIRLAIFMIASFAMYLWKKPLTKA</sequence>
<keyword evidence="3" id="KW-1185">Reference proteome</keyword>
<dbReference type="RefSeq" id="WP_205132793.1">
    <property type="nucleotide sequence ID" value="NZ_JACSNT010000002.1"/>
</dbReference>
<name>A0ABS2GBH9_9FIRM</name>
<proteinExistence type="predicted"/>
<keyword evidence="1" id="KW-1133">Transmembrane helix</keyword>
<dbReference type="EMBL" id="JACSNV010000008">
    <property type="protein sequence ID" value="MBM6877962.1"/>
    <property type="molecule type" value="Genomic_DNA"/>
</dbReference>
<evidence type="ECO:0000313" key="3">
    <source>
        <dbReference type="Proteomes" id="UP000729290"/>
    </source>
</evidence>
<evidence type="ECO:0000313" key="2">
    <source>
        <dbReference type="EMBL" id="MBM6877962.1"/>
    </source>
</evidence>
<evidence type="ECO:0000256" key="1">
    <source>
        <dbReference type="SAM" id="Phobius"/>
    </source>
</evidence>
<accession>A0ABS2GBH9</accession>
<feature type="transmembrane region" description="Helical" evidence="1">
    <location>
        <begin position="29"/>
        <end position="46"/>
    </location>
</feature>
<reference evidence="2 3" key="1">
    <citation type="journal article" date="2021" name="Sci. Rep.">
        <title>The distribution of antibiotic resistance genes in chicken gut microbiota commensals.</title>
        <authorList>
            <person name="Juricova H."/>
            <person name="Matiasovicova J."/>
            <person name="Kubasova T."/>
            <person name="Cejkova D."/>
            <person name="Rychlik I."/>
        </authorList>
    </citation>
    <scope>NUCLEOTIDE SEQUENCE [LARGE SCALE GENOMIC DNA]</scope>
    <source>
        <strain evidence="2 3">An431b</strain>
    </source>
</reference>
<organism evidence="2 3">
    <name type="scientific">Anaerotignum lactatifermentans</name>
    <dbReference type="NCBI Taxonomy" id="160404"/>
    <lineage>
        <taxon>Bacteria</taxon>
        <taxon>Bacillati</taxon>
        <taxon>Bacillota</taxon>
        <taxon>Clostridia</taxon>
        <taxon>Lachnospirales</taxon>
        <taxon>Anaerotignaceae</taxon>
        <taxon>Anaerotignum</taxon>
    </lineage>
</organism>
<dbReference type="Proteomes" id="UP000729290">
    <property type="component" value="Unassembled WGS sequence"/>
</dbReference>
<keyword evidence="1" id="KW-0812">Transmembrane</keyword>
<gene>
    <name evidence="2" type="ORF">H9X83_07285</name>
</gene>
<comment type="caution">
    <text evidence="2">The sequence shown here is derived from an EMBL/GenBank/DDBJ whole genome shotgun (WGS) entry which is preliminary data.</text>
</comment>